<feature type="compositionally biased region" description="Basic and acidic residues" evidence="1">
    <location>
        <begin position="77"/>
        <end position="91"/>
    </location>
</feature>
<comment type="caution">
    <text evidence="2">The sequence shown here is derived from an EMBL/GenBank/DDBJ whole genome shotgun (WGS) entry which is preliminary data.</text>
</comment>
<feature type="region of interest" description="Disordered" evidence="1">
    <location>
        <begin position="145"/>
        <end position="177"/>
    </location>
</feature>
<sequence>MNRGRLLQLRSSCARRADVVAHGWEWILLRRVPAAWFFVYTEMECSRRWMGREEAPTMSRRSGAVRYGSRLLRRARAREQTGKSTRARDPEAPVPVPSGDEANRAVWSKAEGTQATPSVLPCRAALLGGQKRSRCFCRSSCFVQASSPSGGVAGTSTPGTSDLAIQDGDRSKGQTEA</sequence>
<gene>
    <name evidence="2" type="ORF">BP6252_05382</name>
</gene>
<proteinExistence type="predicted"/>
<dbReference type="Proteomes" id="UP000256645">
    <property type="component" value="Unassembled WGS sequence"/>
</dbReference>
<evidence type="ECO:0000313" key="2">
    <source>
        <dbReference type="EMBL" id="RDW77329.1"/>
    </source>
</evidence>
<reference evidence="2 3" key="1">
    <citation type="journal article" date="2018" name="IMA Fungus">
        <title>IMA Genome-F 9: Draft genome sequence of Annulohypoxylon stygium, Aspergillus mulundensis, Berkeleyomyces basicola (syn. Thielaviopsis basicola), Ceratocystis smalleyi, two Cercospora beticola strains, Coleophoma cylindrospora, Fusarium fracticaudum, Phialophora cf. hyalina, and Morchella septimelata.</title>
        <authorList>
            <person name="Wingfield B.D."/>
            <person name="Bills G.F."/>
            <person name="Dong Y."/>
            <person name="Huang W."/>
            <person name="Nel W.J."/>
            <person name="Swalarsk-Parry B.S."/>
            <person name="Vaghefi N."/>
            <person name="Wilken P.M."/>
            <person name="An Z."/>
            <person name="de Beer Z.W."/>
            <person name="De Vos L."/>
            <person name="Chen L."/>
            <person name="Duong T.A."/>
            <person name="Gao Y."/>
            <person name="Hammerbacher A."/>
            <person name="Kikkert J.R."/>
            <person name="Li Y."/>
            <person name="Li H."/>
            <person name="Li K."/>
            <person name="Li Q."/>
            <person name="Liu X."/>
            <person name="Ma X."/>
            <person name="Naidoo K."/>
            <person name="Pethybridge S.J."/>
            <person name="Sun J."/>
            <person name="Steenkamp E.T."/>
            <person name="van der Nest M.A."/>
            <person name="van Wyk S."/>
            <person name="Wingfield M.J."/>
            <person name="Xiong C."/>
            <person name="Yue Q."/>
            <person name="Zhang X."/>
        </authorList>
    </citation>
    <scope>NUCLEOTIDE SEQUENCE [LARGE SCALE GENOMIC DNA]</scope>
    <source>
        <strain evidence="2 3">BP6252</strain>
    </source>
</reference>
<feature type="region of interest" description="Disordered" evidence="1">
    <location>
        <begin position="76"/>
        <end position="102"/>
    </location>
</feature>
<feature type="compositionally biased region" description="Basic and acidic residues" evidence="1">
    <location>
        <begin position="167"/>
        <end position="177"/>
    </location>
</feature>
<evidence type="ECO:0000313" key="3">
    <source>
        <dbReference type="Proteomes" id="UP000256645"/>
    </source>
</evidence>
<organism evidence="2 3">
    <name type="scientific">Coleophoma cylindrospora</name>
    <dbReference type="NCBI Taxonomy" id="1849047"/>
    <lineage>
        <taxon>Eukaryota</taxon>
        <taxon>Fungi</taxon>
        <taxon>Dikarya</taxon>
        <taxon>Ascomycota</taxon>
        <taxon>Pezizomycotina</taxon>
        <taxon>Leotiomycetes</taxon>
        <taxon>Helotiales</taxon>
        <taxon>Dermateaceae</taxon>
        <taxon>Coleophoma</taxon>
    </lineage>
</organism>
<protein>
    <submittedName>
        <fullName evidence="2">Uncharacterized protein</fullName>
    </submittedName>
</protein>
<evidence type="ECO:0000256" key="1">
    <source>
        <dbReference type="SAM" id="MobiDB-lite"/>
    </source>
</evidence>
<dbReference type="EMBL" id="PDLM01000005">
    <property type="protein sequence ID" value="RDW77329.1"/>
    <property type="molecule type" value="Genomic_DNA"/>
</dbReference>
<keyword evidence="3" id="KW-1185">Reference proteome</keyword>
<accession>A0A3D8RTF3</accession>
<name>A0A3D8RTF3_9HELO</name>
<dbReference type="AlphaFoldDB" id="A0A3D8RTF3"/>
<feature type="compositionally biased region" description="Polar residues" evidence="1">
    <location>
        <begin position="145"/>
        <end position="160"/>
    </location>
</feature>